<sequence length="105" mass="12242">MCKATNIERNSPVRLRPRELSQLHKVSVPPNKSNHLEIPVEETKVTLEVHRPYRKRERKDFEPCTPIQNKKRVLICPPAPRPTREFCHDLPSPIPTNLLLPLLEL</sequence>
<dbReference type="InParanoid" id="A0A1Z5J9V5"/>
<accession>A0A1Z5J9V5</accession>
<dbReference type="AlphaFoldDB" id="A0A1Z5J9V5"/>
<gene>
    <name evidence="1" type="ORF">FisN_1Hu322</name>
</gene>
<proteinExistence type="predicted"/>
<dbReference type="EMBL" id="BDSP01000025">
    <property type="protein sequence ID" value="GAX10784.1"/>
    <property type="molecule type" value="Genomic_DNA"/>
</dbReference>
<name>A0A1Z5J9V5_FISSO</name>
<dbReference type="Proteomes" id="UP000198406">
    <property type="component" value="Unassembled WGS sequence"/>
</dbReference>
<comment type="caution">
    <text evidence="1">The sequence shown here is derived from an EMBL/GenBank/DDBJ whole genome shotgun (WGS) entry which is preliminary data.</text>
</comment>
<protein>
    <submittedName>
        <fullName evidence="1">Uncharacterized protein</fullName>
    </submittedName>
</protein>
<organism evidence="1 2">
    <name type="scientific">Fistulifera solaris</name>
    <name type="common">Oleaginous diatom</name>
    <dbReference type="NCBI Taxonomy" id="1519565"/>
    <lineage>
        <taxon>Eukaryota</taxon>
        <taxon>Sar</taxon>
        <taxon>Stramenopiles</taxon>
        <taxon>Ochrophyta</taxon>
        <taxon>Bacillariophyta</taxon>
        <taxon>Bacillariophyceae</taxon>
        <taxon>Bacillariophycidae</taxon>
        <taxon>Naviculales</taxon>
        <taxon>Naviculaceae</taxon>
        <taxon>Fistulifera</taxon>
    </lineage>
</organism>
<reference evidence="1 2" key="1">
    <citation type="journal article" date="2015" name="Plant Cell">
        <title>Oil accumulation by the oleaginous diatom Fistulifera solaris as revealed by the genome and transcriptome.</title>
        <authorList>
            <person name="Tanaka T."/>
            <person name="Maeda Y."/>
            <person name="Veluchamy A."/>
            <person name="Tanaka M."/>
            <person name="Abida H."/>
            <person name="Marechal E."/>
            <person name="Bowler C."/>
            <person name="Muto M."/>
            <person name="Sunaga Y."/>
            <person name="Tanaka M."/>
            <person name="Yoshino T."/>
            <person name="Taniguchi T."/>
            <person name="Fukuda Y."/>
            <person name="Nemoto M."/>
            <person name="Matsumoto M."/>
            <person name="Wong P.S."/>
            <person name="Aburatani S."/>
            <person name="Fujibuchi W."/>
        </authorList>
    </citation>
    <scope>NUCLEOTIDE SEQUENCE [LARGE SCALE GENOMIC DNA]</scope>
    <source>
        <strain evidence="1 2">JPCC DA0580</strain>
    </source>
</reference>
<evidence type="ECO:0000313" key="2">
    <source>
        <dbReference type="Proteomes" id="UP000198406"/>
    </source>
</evidence>
<evidence type="ECO:0000313" key="1">
    <source>
        <dbReference type="EMBL" id="GAX10784.1"/>
    </source>
</evidence>
<keyword evidence="2" id="KW-1185">Reference proteome</keyword>